<evidence type="ECO:0000256" key="1">
    <source>
        <dbReference type="SAM" id="MobiDB-lite"/>
    </source>
</evidence>
<accession>A0A5N5THG8</accession>
<dbReference type="Proteomes" id="UP000326759">
    <property type="component" value="Unassembled WGS sequence"/>
</dbReference>
<sequence length="63" mass="7043">MLGSNYEFPPKARSLTSEENGEFSQYVTAALVLSLLLNDLVESMMNFLFSSIVEAKSDDLCLY</sequence>
<organism evidence="2 3">
    <name type="scientific">Armadillidium nasatum</name>
    <dbReference type="NCBI Taxonomy" id="96803"/>
    <lineage>
        <taxon>Eukaryota</taxon>
        <taxon>Metazoa</taxon>
        <taxon>Ecdysozoa</taxon>
        <taxon>Arthropoda</taxon>
        <taxon>Crustacea</taxon>
        <taxon>Multicrustacea</taxon>
        <taxon>Malacostraca</taxon>
        <taxon>Eumalacostraca</taxon>
        <taxon>Peracarida</taxon>
        <taxon>Isopoda</taxon>
        <taxon>Oniscidea</taxon>
        <taxon>Crinocheta</taxon>
        <taxon>Armadillidiidae</taxon>
        <taxon>Armadillidium</taxon>
    </lineage>
</organism>
<reference evidence="2 3" key="1">
    <citation type="journal article" date="2019" name="PLoS Biol.">
        <title>Sex chromosomes control vertical transmission of feminizing Wolbachia symbionts in an isopod.</title>
        <authorList>
            <person name="Becking T."/>
            <person name="Chebbi M.A."/>
            <person name="Giraud I."/>
            <person name="Moumen B."/>
            <person name="Laverre T."/>
            <person name="Caubet Y."/>
            <person name="Peccoud J."/>
            <person name="Gilbert C."/>
            <person name="Cordaux R."/>
        </authorList>
    </citation>
    <scope>NUCLEOTIDE SEQUENCE [LARGE SCALE GENOMIC DNA]</scope>
    <source>
        <strain evidence="2">ANa2</strain>
        <tissue evidence="2">Whole body excluding digestive tract and cuticle</tissue>
    </source>
</reference>
<evidence type="ECO:0000313" key="2">
    <source>
        <dbReference type="EMBL" id="KAB7505548.1"/>
    </source>
</evidence>
<protein>
    <submittedName>
        <fullName evidence="2">Uncharacterized protein</fullName>
    </submittedName>
</protein>
<evidence type="ECO:0000313" key="3">
    <source>
        <dbReference type="Proteomes" id="UP000326759"/>
    </source>
</evidence>
<proteinExistence type="predicted"/>
<dbReference type="EMBL" id="SEYY01001196">
    <property type="protein sequence ID" value="KAB7505548.1"/>
    <property type="molecule type" value="Genomic_DNA"/>
</dbReference>
<keyword evidence="3" id="KW-1185">Reference proteome</keyword>
<dbReference type="AlphaFoldDB" id="A0A5N5THG8"/>
<gene>
    <name evidence="2" type="ORF">Anas_00304</name>
</gene>
<feature type="region of interest" description="Disordered" evidence="1">
    <location>
        <begin position="1"/>
        <end position="20"/>
    </location>
</feature>
<name>A0A5N5THG8_9CRUS</name>
<comment type="caution">
    <text evidence="2">The sequence shown here is derived from an EMBL/GenBank/DDBJ whole genome shotgun (WGS) entry which is preliminary data.</text>
</comment>